<dbReference type="AlphaFoldDB" id="A0A9W7B2P6"/>
<feature type="chain" id="PRO_5040881007" evidence="2">
    <location>
        <begin position="19"/>
        <end position="312"/>
    </location>
</feature>
<organism evidence="3 4">
    <name type="scientific">Triparma strigata</name>
    <dbReference type="NCBI Taxonomy" id="1606541"/>
    <lineage>
        <taxon>Eukaryota</taxon>
        <taxon>Sar</taxon>
        <taxon>Stramenopiles</taxon>
        <taxon>Ochrophyta</taxon>
        <taxon>Bolidophyceae</taxon>
        <taxon>Parmales</taxon>
        <taxon>Triparmaceae</taxon>
        <taxon>Triparma</taxon>
    </lineage>
</organism>
<sequence>MWRIVLFALFLVINGVVSQIGDVGDADIAGFMNTMEQEKIKGIHEHAKKVRYPSMFLKESLDRGAMKLEDEITIATATGPKRVLVKDLYERMVKNEEKADKLKNVDGKLSSEDEGTLTNEELDDPKNANIKRFMVLGQYAHAIIKSVGYGDGKLVNLETSPRYQPILQKKMYGKDAATASDIPTIIILSVEEGGDDRQTVVKYEVEFEIDKKYAHPHAALINGWVLADNETLERGKEMVLPYPTLAPVLFGYPVEELEKICKSLGSLLVILGLVTWASGKIFGDIPVPSLGKKEEDKSGGAKKTKKKSKKDD</sequence>
<evidence type="ECO:0000313" key="4">
    <source>
        <dbReference type="Proteomes" id="UP001165085"/>
    </source>
</evidence>
<proteinExistence type="predicted"/>
<evidence type="ECO:0000256" key="1">
    <source>
        <dbReference type="SAM" id="MobiDB-lite"/>
    </source>
</evidence>
<keyword evidence="2" id="KW-0732">Signal</keyword>
<dbReference type="EMBL" id="BRXY01000240">
    <property type="protein sequence ID" value="GMH80017.1"/>
    <property type="molecule type" value="Genomic_DNA"/>
</dbReference>
<protein>
    <submittedName>
        <fullName evidence="3">Uncharacterized protein</fullName>
    </submittedName>
</protein>
<comment type="caution">
    <text evidence="3">The sequence shown here is derived from an EMBL/GenBank/DDBJ whole genome shotgun (WGS) entry which is preliminary data.</text>
</comment>
<dbReference type="OrthoDB" id="194577at2759"/>
<feature type="compositionally biased region" description="Basic residues" evidence="1">
    <location>
        <begin position="300"/>
        <end position="312"/>
    </location>
</feature>
<reference evidence="4" key="1">
    <citation type="journal article" date="2023" name="Commun. Biol.">
        <title>Genome analysis of Parmales, the sister group of diatoms, reveals the evolutionary specialization of diatoms from phago-mixotrophs to photoautotrophs.</title>
        <authorList>
            <person name="Ban H."/>
            <person name="Sato S."/>
            <person name="Yoshikawa S."/>
            <person name="Yamada K."/>
            <person name="Nakamura Y."/>
            <person name="Ichinomiya M."/>
            <person name="Sato N."/>
            <person name="Blanc-Mathieu R."/>
            <person name="Endo H."/>
            <person name="Kuwata A."/>
            <person name="Ogata H."/>
        </authorList>
    </citation>
    <scope>NUCLEOTIDE SEQUENCE [LARGE SCALE GENOMIC DNA]</scope>
    <source>
        <strain evidence="4">NIES 3701</strain>
    </source>
</reference>
<name>A0A9W7B2P6_9STRA</name>
<keyword evidence="4" id="KW-1185">Reference proteome</keyword>
<feature type="signal peptide" evidence="2">
    <location>
        <begin position="1"/>
        <end position="18"/>
    </location>
</feature>
<gene>
    <name evidence="3" type="ORF">TrST_g2823</name>
</gene>
<evidence type="ECO:0000256" key="2">
    <source>
        <dbReference type="SAM" id="SignalP"/>
    </source>
</evidence>
<accession>A0A9W7B2P6</accession>
<dbReference type="Proteomes" id="UP001165085">
    <property type="component" value="Unassembled WGS sequence"/>
</dbReference>
<evidence type="ECO:0000313" key="3">
    <source>
        <dbReference type="EMBL" id="GMH80017.1"/>
    </source>
</evidence>
<feature type="region of interest" description="Disordered" evidence="1">
    <location>
        <begin position="287"/>
        <end position="312"/>
    </location>
</feature>